<sequence>MLDVSEQPQEPQFTPIDPENIYGTDESGFSEDEGVKIRVIGSRSKKLQHKQGGGNRENTTVIVTICADGTAPRPTVIFKVISLGHSKKGWTDGEIGVEWIKDFHEQTKGKANGCTRLLLVDGHNSHYTLGFLHFARAHRIHVLCYPAHGTHVYQGLDVVIFSPLKRYWTEEKERLFNTAHQHIKKSNFLAVYGRAHLRALTPENIKAAFAKTGVWPYNPNVVTTEMMAPSKETSSQGSLPVPEPSPVRALST</sequence>
<evidence type="ECO:0000259" key="2">
    <source>
        <dbReference type="Pfam" id="PF03184"/>
    </source>
</evidence>
<reference evidence="3 4" key="1">
    <citation type="journal article" date="2019" name="Nat. Ecol. Evol.">
        <title>Megaphylogeny resolves global patterns of mushroom evolution.</title>
        <authorList>
            <person name="Varga T."/>
            <person name="Krizsan K."/>
            <person name="Foldi C."/>
            <person name="Dima B."/>
            <person name="Sanchez-Garcia M."/>
            <person name="Sanchez-Ramirez S."/>
            <person name="Szollosi G.J."/>
            <person name="Szarkandi J.G."/>
            <person name="Papp V."/>
            <person name="Albert L."/>
            <person name="Andreopoulos W."/>
            <person name="Angelini C."/>
            <person name="Antonin V."/>
            <person name="Barry K.W."/>
            <person name="Bougher N.L."/>
            <person name="Buchanan P."/>
            <person name="Buyck B."/>
            <person name="Bense V."/>
            <person name="Catcheside P."/>
            <person name="Chovatia M."/>
            <person name="Cooper J."/>
            <person name="Damon W."/>
            <person name="Desjardin D."/>
            <person name="Finy P."/>
            <person name="Geml J."/>
            <person name="Haridas S."/>
            <person name="Hughes K."/>
            <person name="Justo A."/>
            <person name="Karasinski D."/>
            <person name="Kautmanova I."/>
            <person name="Kiss B."/>
            <person name="Kocsube S."/>
            <person name="Kotiranta H."/>
            <person name="LaButti K.M."/>
            <person name="Lechner B.E."/>
            <person name="Liimatainen K."/>
            <person name="Lipzen A."/>
            <person name="Lukacs Z."/>
            <person name="Mihaltcheva S."/>
            <person name="Morgado L.N."/>
            <person name="Niskanen T."/>
            <person name="Noordeloos M.E."/>
            <person name="Ohm R.A."/>
            <person name="Ortiz-Santana B."/>
            <person name="Ovrebo C."/>
            <person name="Racz N."/>
            <person name="Riley R."/>
            <person name="Savchenko A."/>
            <person name="Shiryaev A."/>
            <person name="Soop K."/>
            <person name="Spirin V."/>
            <person name="Szebenyi C."/>
            <person name="Tomsovsky M."/>
            <person name="Tulloss R.E."/>
            <person name="Uehling J."/>
            <person name="Grigoriev I.V."/>
            <person name="Vagvolgyi C."/>
            <person name="Papp T."/>
            <person name="Martin F.M."/>
            <person name="Miettinen O."/>
            <person name="Hibbett D.S."/>
            <person name="Nagy L.G."/>
        </authorList>
    </citation>
    <scope>NUCLEOTIDE SEQUENCE [LARGE SCALE GENOMIC DNA]</scope>
    <source>
        <strain evidence="3 4">CBS 962.96</strain>
    </source>
</reference>
<dbReference type="GO" id="GO:0003677">
    <property type="term" value="F:DNA binding"/>
    <property type="evidence" value="ECO:0007669"/>
    <property type="project" value="TreeGrafter"/>
</dbReference>
<evidence type="ECO:0000313" key="4">
    <source>
        <dbReference type="Proteomes" id="UP000297245"/>
    </source>
</evidence>
<name>A0A4S8LSM7_DENBC</name>
<protein>
    <submittedName>
        <fullName evidence="3">DDE-domain-containing protein</fullName>
    </submittedName>
</protein>
<feature type="region of interest" description="Disordered" evidence="1">
    <location>
        <begin position="1"/>
        <end position="29"/>
    </location>
</feature>
<feature type="non-terminal residue" evidence="3">
    <location>
        <position position="252"/>
    </location>
</feature>
<dbReference type="InterPro" id="IPR050863">
    <property type="entry name" value="CenT-Element_Derived"/>
</dbReference>
<accession>A0A4S8LSM7</accession>
<feature type="compositionally biased region" description="Polar residues" evidence="1">
    <location>
        <begin position="1"/>
        <end position="12"/>
    </location>
</feature>
<dbReference type="AlphaFoldDB" id="A0A4S8LSM7"/>
<proteinExistence type="predicted"/>
<dbReference type="GO" id="GO:0005634">
    <property type="term" value="C:nucleus"/>
    <property type="evidence" value="ECO:0007669"/>
    <property type="project" value="TreeGrafter"/>
</dbReference>
<evidence type="ECO:0000313" key="3">
    <source>
        <dbReference type="EMBL" id="THU92506.1"/>
    </source>
</evidence>
<dbReference type="Proteomes" id="UP000297245">
    <property type="component" value="Unassembled WGS sequence"/>
</dbReference>
<dbReference type="OrthoDB" id="2917041at2759"/>
<dbReference type="PANTHER" id="PTHR19303:SF74">
    <property type="entry name" value="POGO TRANSPOSABLE ELEMENT WITH KRAB DOMAIN"/>
    <property type="match status" value="1"/>
</dbReference>
<organism evidence="3 4">
    <name type="scientific">Dendrothele bispora (strain CBS 962.96)</name>
    <dbReference type="NCBI Taxonomy" id="1314807"/>
    <lineage>
        <taxon>Eukaryota</taxon>
        <taxon>Fungi</taxon>
        <taxon>Dikarya</taxon>
        <taxon>Basidiomycota</taxon>
        <taxon>Agaricomycotina</taxon>
        <taxon>Agaricomycetes</taxon>
        <taxon>Agaricomycetidae</taxon>
        <taxon>Agaricales</taxon>
        <taxon>Agaricales incertae sedis</taxon>
        <taxon>Dendrothele</taxon>
    </lineage>
</organism>
<dbReference type="PANTHER" id="PTHR19303">
    <property type="entry name" value="TRANSPOSON"/>
    <property type="match status" value="1"/>
</dbReference>
<feature type="domain" description="DDE-1" evidence="2">
    <location>
        <begin position="86"/>
        <end position="209"/>
    </location>
</feature>
<keyword evidence="4" id="KW-1185">Reference proteome</keyword>
<gene>
    <name evidence="3" type="ORF">K435DRAFT_672013</name>
</gene>
<feature type="region of interest" description="Disordered" evidence="1">
    <location>
        <begin position="228"/>
        <end position="252"/>
    </location>
</feature>
<dbReference type="Pfam" id="PF03184">
    <property type="entry name" value="DDE_1"/>
    <property type="match status" value="1"/>
</dbReference>
<dbReference type="EMBL" id="ML179277">
    <property type="protein sequence ID" value="THU92506.1"/>
    <property type="molecule type" value="Genomic_DNA"/>
</dbReference>
<dbReference type="InterPro" id="IPR004875">
    <property type="entry name" value="DDE_SF_endonuclease_dom"/>
</dbReference>
<evidence type="ECO:0000256" key="1">
    <source>
        <dbReference type="SAM" id="MobiDB-lite"/>
    </source>
</evidence>